<accession>A0A1S8YT09</accession>
<dbReference type="GO" id="GO:0005829">
    <property type="term" value="C:cytosol"/>
    <property type="evidence" value="ECO:0007669"/>
    <property type="project" value="TreeGrafter"/>
</dbReference>
<gene>
    <name evidence="4" type="ORF">BTJ39_01640</name>
</gene>
<dbReference type="InterPro" id="IPR015943">
    <property type="entry name" value="WD40/YVTN_repeat-like_dom_sf"/>
</dbReference>
<dbReference type="OrthoDB" id="9790815at2"/>
<evidence type="ECO:0000256" key="2">
    <source>
        <dbReference type="ARBA" id="ARBA00022526"/>
    </source>
</evidence>
<sequence length="382" mass="41727">MSKKTLLASLLSLISISAMAAQSTSWVYVSNADSGTLTRYQLHKGQQKLLPQGKVDGLPSAMSSVLSPDKQHLYLMLRSKPFRVATFKIASDGQLIKQSETPLADSMAYLSLDKQGHYLLGASYGGDLFSINHIAANGDVERAPVQVSHTGKRAHAIQTDPDNKYLYVSQLGSDQLLQYRFNPADGRAQPNSPAFVNVEKEAATGPRHFVFSPHASQNGKKYLYVLNEMSGTITTFVRRQDGTLIQSASTPSLDPAIARNMQRGEARPTVGELPPSARPRIWQADIHMTPDGRFLYASERTSSTLNVFAVSPQDGSLSFINSVKTETQPRGFAIDNSGKFLIASGEKSQQLSLYSIDKHSGKLSLLQQVPTDKGANWITLVE</sequence>
<name>A0A1S8YT09_9GAMM</name>
<dbReference type="SUPFAM" id="SSF51004">
    <property type="entry name" value="C-terminal (heme d1) domain of cytochrome cd1-nitrite reductase"/>
    <property type="match status" value="1"/>
</dbReference>
<evidence type="ECO:0000313" key="4">
    <source>
        <dbReference type="EMBL" id="OON41887.1"/>
    </source>
</evidence>
<feature type="signal peptide" evidence="3">
    <location>
        <begin position="1"/>
        <end position="20"/>
    </location>
</feature>
<keyword evidence="2" id="KW-0119">Carbohydrate metabolism</keyword>
<dbReference type="Pfam" id="PF10282">
    <property type="entry name" value="Lactonase"/>
    <property type="match status" value="1"/>
</dbReference>
<comment type="caution">
    <text evidence="4">The sequence shown here is derived from an EMBL/GenBank/DDBJ whole genome shotgun (WGS) entry which is preliminary data.</text>
</comment>
<organism evidence="4 5">
    <name type="scientific">Izhakiella australiensis</name>
    <dbReference type="NCBI Taxonomy" id="1926881"/>
    <lineage>
        <taxon>Bacteria</taxon>
        <taxon>Pseudomonadati</taxon>
        <taxon>Pseudomonadota</taxon>
        <taxon>Gammaproteobacteria</taxon>
        <taxon>Enterobacterales</taxon>
        <taxon>Erwiniaceae</taxon>
        <taxon>Izhakiella</taxon>
    </lineage>
</organism>
<dbReference type="Proteomes" id="UP000190667">
    <property type="component" value="Unassembled WGS sequence"/>
</dbReference>
<dbReference type="Gene3D" id="2.130.10.10">
    <property type="entry name" value="YVTN repeat-like/Quinoprotein amine dehydrogenase"/>
    <property type="match status" value="1"/>
</dbReference>
<dbReference type="GO" id="GO:0006006">
    <property type="term" value="P:glucose metabolic process"/>
    <property type="evidence" value="ECO:0007669"/>
    <property type="project" value="UniProtKB-KW"/>
</dbReference>
<proteinExistence type="inferred from homology"/>
<keyword evidence="5" id="KW-1185">Reference proteome</keyword>
<keyword evidence="2" id="KW-0313">Glucose metabolism</keyword>
<comment type="similarity">
    <text evidence="1">Belongs to the cycloisomerase 2 family.</text>
</comment>
<dbReference type="InterPro" id="IPR011048">
    <property type="entry name" value="Haem_d1_sf"/>
</dbReference>
<dbReference type="GO" id="GO:0017057">
    <property type="term" value="F:6-phosphogluconolactonase activity"/>
    <property type="evidence" value="ECO:0007669"/>
    <property type="project" value="TreeGrafter"/>
</dbReference>
<dbReference type="PANTHER" id="PTHR30344">
    <property type="entry name" value="6-PHOSPHOGLUCONOLACTONASE-RELATED"/>
    <property type="match status" value="1"/>
</dbReference>
<dbReference type="PANTHER" id="PTHR30344:SF1">
    <property type="entry name" value="6-PHOSPHOGLUCONOLACTONASE"/>
    <property type="match status" value="1"/>
</dbReference>
<reference evidence="4 5" key="1">
    <citation type="submission" date="2016-12" db="EMBL/GenBank/DDBJ databases">
        <title>Izhakiella australiana sp. nov. of genus Izhakiella isolated from Australian desert.</title>
        <authorList>
            <person name="Ji M."/>
        </authorList>
    </citation>
    <scope>NUCLEOTIDE SEQUENCE [LARGE SCALE GENOMIC DNA]</scope>
    <source>
        <strain evidence="4 5">D4N98</strain>
    </source>
</reference>
<evidence type="ECO:0000256" key="3">
    <source>
        <dbReference type="SAM" id="SignalP"/>
    </source>
</evidence>
<dbReference type="RefSeq" id="WP_078000912.1">
    <property type="nucleotide sequence ID" value="NZ_MRUL01000001.1"/>
</dbReference>
<dbReference type="InterPro" id="IPR050282">
    <property type="entry name" value="Cycloisomerase_2"/>
</dbReference>
<feature type="chain" id="PRO_5012707097" evidence="3">
    <location>
        <begin position="21"/>
        <end position="382"/>
    </location>
</feature>
<protein>
    <submittedName>
        <fullName evidence="4">6-phosphogluconolactonase</fullName>
    </submittedName>
</protein>
<keyword evidence="3" id="KW-0732">Signal</keyword>
<dbReference type="AlphaFoldDB" id="A0A1S8YT09"/>
<evidence type="ECO:0000256" key="1">
    <source>
        <dbReference type="ARBA" id="ARBA00005564"/>
    </source>
</evidence>
<dbReference type="EMBL" id="MRUL01000001">
    <property type="protein sequence ID" value="OON41887.1"/>
    <property type="molecule type" value="Genomic_DNA"/>
</dbReference>
<evidence type="ECO:0000313" key="5">
    <source>
        <dbReference type="Proteomes" id="UP000190667"/>
    </source>
</evidence>
<dbReference type="InterPro" id="IPR019405">
    <property type="entry name" value="Lactonase_7-beta_prop"/>
</dbReference>
<dbReference type="STRING" id="1926881.BTJ39_01640"/>